<feature type="chain" id="PRO_5012623910" evidence="2">
    <location>
        <begin position="22"/>
        <end position="341"/>
    </location>
</feature>
<dbReference type="EMBL" id="LNIX01000039">
    <property type="protein sequence ID" value="OXA39389.1"/>
    <property type="molecule type" value="Genomic_DNA"/>
</dbReference>
<organism evidence="4 5">
    <name type="scientific">Folsomia candida</name>
    <name type="common">Springtail</name>
    <dbReference type="NCBI Taxonomy" id="158441"/>
    <lineage>
        <taxon>Eukaryota</taxon>
        <taxon>Metazoa</taxon>
        <taxon>Ecdysozoa</taxon>
        <taxon>Arthropoda</taxon>
        <taxon>Hexapoda</taxon>
        <taxon>Collembola</taxon>
        <taxon>Entomobryomorpha</taxon>
        <taxon>Isotomoidea</taxon>
        <taxon>Isotomidae</taxon>
        <taxon>Proisotominae</taxon>
        <taxon>Folsomia</taxon>
    </lineage>
</organism>
<sequence>MHGNVVLVFLLFVTIFDHGLTTHGCHLVTSSKSIPCMDLQATSFITSATSTFGRFVEGASTNRRDTCSLSITEIVPPLIRQFFPQIRPFYIDTRTNSQLHGMRFLNDKTAFVIDSANHRVLKLSLTEDSNNFPIVLNSTVFCAPTKPEAMMEPNDLTLSRSGTVFTSGMMFTTFPHNREGDVWSCTKNGEAKRLELIGRTNGIDLSFNETRLYVSEGTPSGQRIWVYEVDVHAGTISGKRSFAFFEYPADSAQSIAIDGMRTDVQENLWVTRYGGREVVVFNQHGKLIGRVGVSFQNPTNLEFGGENGTTLFIVGQCEGADAGCVDSIQVATPGRSWTILQ</sequence>
<dbReference type="PANTHER" id="PTHR47572:SF4">
    <property type="entry name" value="LACTONASE DRP35"/>
    <property type="match status" value="1"/>
</dbReference>
<dbReference type="InterPro" id="IPR013658">
    <property type="entry name" value="SGL"/>
</dbReference>
<keyword evidence="1" id="KW-0378">Hydrolase</keyword>
<accession>A0A226D2E8</accession>
<dbReference type="Pfam" id="PF08450">
    <property type="entry name" value="SGL"/>
    <property type="match status" value="1"/>
</dbReference>
<evidence type="ECO:0000313" key="4">
    <source>
        <dbReference type="EMBL" id="OXA39389.1"/>
    </source>
</evidence>
<dbReference type="InterPro" id="IPR011042">
    <property type="entry name" value="6-blade_b-propeller_TolB-like"/>
</dbReference>
<gene>
    <name evidence="4" type="ORF">Fcan01_25873</name>
</gene>
<dbReference type="PANTHER" id="PTHR47572">
    <property type="entry name" value="LIPOPROTEIN-RELATED"/>
    <property type="match status" value="1"/>
</dbReference>
<reference evidence="4 5" key="1">
    <citation type="submission" date="2015-12" db="EMBL/GenBank/DDBJ databases">
        <title>The genome of Folsomia candida.</title>
        <authorList>
            <person name="Faddeeva A."/>
            <person name="Derks M.F."/>
            <person name="Anvar Y."/>
            <person name="Smit S."/>
            <person name="Van Straalen N."/>
            <person name="Roelofs D."/>
        </authorList>
    </citation>
    <scope>NUCLEOTIDE SEQUENCE [LARGE SCALE GENOMIC DNA]</scope>
    <source>
        <strain evidence="4 5">VU population</strain>
        <tissue evidence="4">Whole body</tissue>
    </source>
</reference>
<comment type="caution">
    <text evidence="4">The sequence shown here is derived from an EMBL/GenBank/DDBJ whole genome shotgun (WGS) entry which is preliminary data.</text>
</comment>
<dbReference type="InterPro" id="IPR051262">
    <property type="entry name" value="SMP-30/CGR1_Lactonase"/>
</dbReference>
<dbReference type="Gene3D" id="2.120.10.30">
    <property type="entry name" value="TolB, C-terminal domain"/>
    <property type="match status" value="1"/>
</dbReference>
<evidence type="ECO:0000313" key="5">
    <source>
        <dbReference type="Proteomes" id="UP000198287"/>
    </source>
</evidence>
<evidence type="ECO:0000256" key="1">
    <source>
        <dbReference type="ARBA" id="ARBA00022801"/>
    </source>
</evidence>
<dbReference type="AlphaFoldDB" id="A0A226D2E8"/>
<proteinExistence type="predicted"/>
<dbReference type="OrthoDB" id="423498at2759"/>
<dbReference type="SUPFAM" id="SSF63829">
    <property type="entry name" value="Calcium-dependent phosphotriesterase"/>
    <property type="match status" value="1"/>
</dbReference>
<protein>
    <submittedName>
        <fullName evidence="4">Gluconolactonase</fullName>
    </submittedName>
</protein>
<evidence type="ECO:0000256" key="2">
    <source>
        <dbReference type="SAM" id="SignalP"/>
    </source>
</evidence>
<keyword evidence="2" id="KW-0732">Signal</keyword>
<feature type="signal peptide" evidence="2">
    <location>
        <begin position="1"/>
        <end position="21"/>
    </location>
</feature>
<dbReference type="GO" id="GO:0016787">
    <property type="term" value="F:hydrolase activity"/>
    <property type="evidence" value="ECO:0007669"/>
    <property type="project" value="UniProtKB-KW"/>
</dbReference>
<name>A0A226D2E8_FOLCA</name>
<dbReference type="Proteomes" id="UP000198287">
    <property type="component" value="Unassembled WGS sequence"/>
</dbReference>
<keyword evidence="5" id="KW-1185">Reference proteome</keyword>
<evidence type="ECO:0000259" key="3">
    <source>
        <dbReference type="Pfam" id="PF08450"/>
    </source>
</evidence>
<feature type="domain" description="SMP-30/Gluconolactonase/LRE-like region" evidence="3">
    <location>
        <begin position="137"/>
        <end position="314"/>
    </location>
</feature>